<dbReference type="EMBL" id="LFYR01000182">
    <property type="protein sequence ID" value="KMZ75307.1"/>
    <property type="molecule type" value="Genomic_DNA"/>
</dbReference>
<evidence type="ECO:0000256" key="1">
    <source>
        <dbReference type="SAM" id="MobiDB-lite"/>
    </source>
</evidence>
<dbReference type="GO" id="GO:0071763">
    <property type="term" value="P:nuclear membrane organization"/>
    <property type="evidence" value="ECO:0000318"/>
    <property type="project" value="GO_Central"/>
</dbReference>
<dbReference type="PANTHER" id="PTHR33416">
    <property type="entry name" value="NUCLEAR PORE COMPLEX PROTEIN NUP1"/>
    <property type="match status" value="1"/>
</dbReference>
<dbReference type="OMA" id="ARERNDN"/>
<dbReference type="Proteomes" id="UP000036987">
    <property type="component" value="Unassembled WGS sequence"/>
</dbReference>
<protein>
    <recommendedName>
        <fullName evidence="4">Nuclear pore complex protein NUP1-like</fullName>
    </recommendedName>
</protein>
<feature type="region of interest" description="Disordered" evidence="1">
    <location>
        <begin position="1311"/>
        <end position="1357"/>
    </location>
</feature>
<evidence type="ECO:0000313" key="3">
    <source>
        <dbReference type="Proteomes" id="UP000036987"/>
    </source>
</evidence>
<feature type="region of interest" description="Disordered" evidence="1">
    <location>
        <begin position="397"/>
        <end position="427"/>
    </location>
</feature>
<accession>A0A0K9Q472</accession>
<feature type="region of interest" description="Disordered" evidence="1">
    <location>
        <begin position="1"/>
        <end position="25"/>
    </location>
</feature>
<feature type="compositionally biased region" description="Basic residues" evidence="1">
    <location>
        <begin position="1346"/>
        <end position="1357"/>
    </location>
</feature>
<keyword evidence="3" id="KW-1185">Reference proteome</keyword>
<dbReference type="PANTHER" id="PTHR33416:SF20">
    <property type="entry name" value="NUCLEAR PORE COMPLEX PROTEIN NUP1"/>
    <property type="match status" value="1"/>
</dbReference>
<organism evidence="2 3">
    <name type="scientific">Zostera marina</name>
    <name type="common">Eelgrass</name>
    <dbReference type="NCBI Taxonomy" id="29655"/>
    <lineage>
        <taxon>Eukaryota</taxon>
        <taxon>Viridiplantae</taxon>
        <taxon>Streptophyta</taxon>
        <taxon>Embryophyta</taxon>
        <taxon>Tracheophyta</taxon>
        <taxon>Spermatophyta</taxon>
        <taxon>Magnoliopsida</taxon>
        <taxon>Liliopsida</taxon>
        <taxon>Zosteraceae</taxon>
        <taxon>Zostera</taxon>
    </lineage>
</organism>
<gene>
    <name evidence="2" type="ORF">ZOSMA_116G00300</name>
</gene>
<comment type="caution">
    <text evidence="2">The sequence shown here is derived from an EMBL/GenBank/DDBJ whole genome shotgun (WGS) entry which is preliminary data.</text>
</comment>
<dbReference type="GO" id="GO:0005635">
    <property type="term" value="C:nuclear envelope"/>
    <property type="evidence" value="ECO:0000318"/>
    <property type="project" value="GO_Central"/>
</dbReference>
<name>A0A0K9Q472_ZOSMR</name>
<evidence type="ECO:0000313" key="2">
    <source>
        <dbReference type="EMBL" id="KMZ75307.1"/>
    </source>
</evidence>
<reference evidence="3" key="1">
    <citation type="journal article" date="2016" name="Nature">
        <title>The genome of the seagrass Zostera marina reveals angiosperm adaptation to the sea.</title>
        <authorList>
            <person name="Olsen J.L."/>
            <person name="Rouze P."/>
            <person name="Verhelst B."/>
            <person name="Lin Y.-C."/>
            <person name="Bayer T."/>
            <person name="Collen J."/>
            <person name="Dattolo E."/>
            <person name="De Paoli E."/>
            <person name="Dittami S."/>
            <person name="Maumus F."/>
            <person name="Michel G."/>
            <person name="Kersting A."/>
            <person name="Lauritano C."/>
            <person name="Lohaus R."/>
            <person name="Toepel M."/>
            <person name="Tonon T."/>
            <person name="Vanneste K."/>
            <person name="Amirebrahimi M."/>
            <person name="Brakel J."/>
            <person name="Bostroem C."/>
            <person name="Chovatia M."/>
            <person name="Grimwood J."/>
            <person name="Jenkins J.W."/>
            <person name="Jueterbock A."/>
            <person name="Mraz A."/>
            <person name="Stam W.T."/>
            <person name="Tice H."/>
            <person name="Bornberg-Bauer E."/>
            <person name="Green P.J."/>
            <person name="Pearson G.A."/>
            <person name="Procaccini G."/>
            <person name="Duarte C.M."/>
            <person name="Schmutz J."/>
            <person name="Reusch T.B.H."/>
            <person name="Van de Peer Y."/>
        </authorList>
    </citation>
    <scope>NUCLEOTIDE SEQUENCE [LARGE SCALE GENOMIC DNA]</scope>
    <source>
        <strain evidence="3">cv. Finnish</strain>
    </source>
</reference>
<sequence>MATEDGGYERGLTGGKFRKRPFRKTGSVTPYDRPLALDRALRNRNDGQGERNRWFSKIVDPASRLINYGASMFFSSVFRKRLAPAPSSTPAMAVGVDVSSLIEETTQVTDANLNEHVLDEIPALQNPTPEVTELRVVGDKQENSGAVAISDLELLLKQKTFTKGEFDRLTDLMRSRMIDLSKENEIKKSEPNKLQVHFDEHERTSGLQLNGTGISKPGCSINVTDEEFASPMELAKSFMGSRSSQLALPAPTPQCPSVRETAIVQNSRQISPHLANNLVTPRSNVSFSGLGENGSRTPRTYGRSALYKMSRSPYFKSQSVKSLQGTRPVDSNGLPASHLISSVAHSGGKQVLKRRSSFVEDDPVSLGSTRSIRQKSNMGFPLKENLSYSGSFLSTTSTNDLQGSTPSPLQPLLSNGPKASISYKSDASGAKRYSVPKQSSLMARKILQQLDQLVPSPKGKSLEVNKIINTESPFKLTFNMLNGKALNSVRDIDYSKMNADGNNKFDNGNGLLKPSSISQVPVIANEPLKSSFSAEKILPKARGLDDLPFSVGNNNTGAEANNPVILSSVSSIQKKPSFQMQVPESSWDLDNCGSGNDSDFQIKKENSKSSILKTNHLIAETTFQKMPSTSAREKVNEESVFKKTQAFAESSSGLSSQKGQLSIPLAPEEENNTEPSFSFGSKSARSVKFSTDISSFNKSADLNSELNLGVSAPKSNGSTNKTVTFDYSHGKKPELVQDSSMSAAPSFAYPAQRNVTQSVSDSPSVLTSPPVPSFKDGFGRKDISSASETSTATVNKCDVNLESKDFKRSPFGLISSMTQETALTPSSSGSGVLGFSFTVPSSAEKSGNGPSIFSQNSISQSESTSLGLTSSDFGSTKTVKQFPFDSNLGSGQSSSLSFGANALNSSSQTTIPIVDTGSVYGFQSAKAEAAAPTFGASATNSQSAATFTFGVSTTSQPTATSTFGVSAPSSQSSAASIFDVSASNSQSSSTSTFGVSAPISQSSAVPIFSVSSSNSLPAATSISGVSAPSSQSSAVSVFGVSASHSQPASTSTFGVNALSSHSSAAFIFGESASNSQPASTSTFGVSAPSSQSSAASIFGVSASNSQATAAIPTFGVSDSKSDATPSFGVSASSSQSTATTSTFGLSAFSSKPPATLNFGVSASTSHSFTIPSFGVSASSSPSSSAIFGSDSSSQSATPPIFGSGFASTSKPTFGSASSAPAFSFSSGFGTGGTKTTLDHSPFGFGVQAQPVTFSSSNMLGNTQMNEDSMTEDTVPASLPIVSSFGQTVTSTNVQPPSVNFSSLSSQPANFQFGSQPNSAFPQAPQFQAAGGSFSLGSGGGGDNKSNRRIVKPIRKKK</sequence>
<dbReference type="OrthoDB" id="778586at2759"/>
<feature type="compositionally biased region" description="Low complexity" evidence="1">
    <location>
        <begin position="1314"/>
        <end position="1335"/>
    </location>
</feature>
<dbReference type="STRING" id="29655.A0A0K9Q472"/>
<feature type="compositionally biased region" description="Polar residues" evidence="1">
    <location>
        <begin position="397"/>
        <end position="407"/>
    </location>
</feature>
<evidence type="ECO:0008006" key="4">
    <source>
        <dbReference type="Google" id="ProtNLM"/>
    </source>
</evidence>
<proteinExistence type="predicted"/>